<evidence type="ECO:0000256" key="2">
    <source>
        <dbReference type="SAM" id="SignalP"/>
    </source>
</evidence>
<feature type="signal peptide" evidence="2">
    <location>
        <begin position="1"/>
        <end position="17"/>
    </location>
</feature>
<proteinExistence type="predicted"/>
<sequence>MAEVALGLVGAAATVGAAAVTAGSGFSARHESVHRQEIVDTERTTEAFRENIGQGGEEITMSEERQFWSTRDKLIQGQDEYLASIERYKEVSWLNPFQKLKRKHEVRRWKRQVRQLNNSLRRINESAVSGSETSSMTASSGSPPGSNLARDRISDWANDIRDSGTMATEIPRIIEMFRDNDAEVHDSALGVFAKLAEEPSHHISMQPGIPAVIDLLDDESVQGSALETFKVLLEHAIFREAMLPGVPRILRFLKDGYSKWRFPAARVFQALARYPVFQVPVMTAIPDILRMLALESDTCCILIFRDLLENQPIFHEALKPGVPSIVRIVQFEHNANDDFFMVFRELASTSAFLDPMATEIPNISQMLHNHHYRVRFSALRVLNDLADRDEQRPKLRRYPVGCG</sequence>
<dbReference type="InterPro" id="IPR016024">
    <property type="entry name" value="ARM-type_fold"/>
</dbReference>
<evidence type="ECO:0000256" key="1">
    <source>
        <dbReference type="SAM" id="MobiDB-lite"/>
    </source>
</evidence>
<accession>A0AAD7CCE7</accession>
<protein>
    <submittedName>
        <fullName evidence="3">Uncharacterized protein</fullName>
    </submittedName>
</protein>
<dbReference type="InterPro" id="IPR011989">
    <property type="entry name" value="ARM-like"/>
</dbReference>
<dbReference type="Proteomes" id="UP001221142">
    <property type="component" value="Unassembled WGS sequence"/>
</dbReference>
<dbReference type="AlphaFoldDB" id="A0AAD7CCE7"/>
<feature type="chain" id="PRO_5041975264" evidence="2">
    <location>
        <begin position="18"/>
        <end position="403"/>
    </location>
</feature>
<feature type="compositionally biased region" description="Low complexity" evidence="1">
    <location>
        <begin position="129"/>
        <end position="146"/>
    </location>
</feature>
<evidence type="ECO:0000313" key="4">
    <source>
        <dbReference type="Proteomes" id="UP001221142"/>
    </source>
</evidence>
<name>A0AAD7CCE7_9AGAR</name>
<gene>
    <name evidence="3" type="ORF">FB45DRAFT_898958</name>
</gene>
<dbReference type="Gene3D" id="1.25.10.10">
    <property type="entry name" value="Leucine-rich Repeat Variant"/>
    <property type="match status" value="1"/>
</dbReference>
<keyword evidence="2" id="KW-0732">Signal</keyword>
<evidence type="ECO:0000313" key="3">
    <source>
        <dbReference type="EMBL" id="KAJ7644919.1"/>
    </source>
</evidence>
<keyword evidence="4" id="KW-1185">Reference proteome</keyword>
<reference evidence="3" key="1">
    <citation type="submission" date="2023-03" db="EMBL/GenBank/DDBJ databases">
        <title>Massive genome expansion in bonnet fungi (Mycena s.s.) driven by repeated elements and novel gene families across ecological guilds.</title>
        <authorList>
            <consortium name="Lawrence Berkeley National Laboratory"/>
            <person name="Harder C.B."/>
            <person name="Miyauchi S."/>
            <person name="Viragh M."/>
            <person name="Kuo A."/>
            <person name="Thoen E."/>
            <person name="Andreopoulos B."/>
            <person name="Lu D."/>
            <person name="Skrede I."/>
            <person name="Drula E."/>
            <person name="Henrissat B."/>
            <person name="Morin E."/>
            <person name="Kohler A."/>
            <person name="Barry K."/>
            <person name="LaButti K."/>
            <person name="Morin E."/>
            <person name="Salamov A."/>
            <person name="Lipzen A."/>
            <person name="Mereny Z."/>
            <person name="Hegedus B."/>
            <person name="Baldrian P."/>
            <person name="Stursova M."/>
            <person name="Weitz H."/>
            <person name="Taylor A."/>
            <person name="Grigoriev I.V."/>
            <person name="Nagy L.G."/>
            <person name="Martin F."/>
            <person name="Kauserud H."/>
        </authorList>
    </citation>
    <scope>NUCLEOTIDE SEQUENCE</scope>
    <source>
        <strain evidence="3">9284</strain>
    </source>
</reference>
<organism evidence="3 4">
    <name type="scientific">Roridomyces roridus</name>
    <dbReference type="NCBI Taxonomy" id="1738132"/>
    <lineage>
        <taxon>Eukaryota</taxon>
        <taxon>Fungi</taxon>
        <taxon>Dikarya</taxon>
        <taxon>Basidiomycota</taxon>
        <taxon>Agaricomycotina</taxon>
        <taxon>Agaricomycetes</taxon>
        <taxon>Agaricomycetidae</taxon>
        <taxon>Agaricales</taxon>
        <taxon>Marasmiineae</taxon>
        <taxon>Mycenaceae</taxon>
        <taxon>Roridomyces</taxon>
    </lineage>
</organism>
<dbReference type="EMBL" id="JARKIF010000003">
    <property type="protein sequence ID" value="KAJ7644919.1"/>
    <property type="molecule type" value="Genomic_DNA"/>
</dbReference>
<comment type="caution">
    <text evidence="3">The sequence shown here is derived from an EMBL/GenBank/DDBJ whole genome shotgun (WGS) entry which is preliminary data.</text>
</comment>
<feature type="region of interest" description="Disordered" evidence="1">
    <location>
        <begin position="122"/>
        <end position="150"/>
    </location>
</feature>
<dbReference type="SUPFAM" id="SSF48371">
    <property type="entry name" value="ARM repeat"/>
    <property type="match status" value="1"/>
</dbReference>